<dbReference type="InterPro" id="IPR002202">
    <property type="entry name" value="HMG_CoA_Rdtase"/>
</dbReference>
<dbReference type="OrthoDB" id="310654at2759"/>
<dbReference type="InterPro" id="IPR023076">
    <property type="entry name" value="HMG_CoA_Rdtase_CS"/>
</dbReference>
<organism evidence="4 5">
    <name type="scientific">Scytalidium lignicola</name>
    <name type="common">Hyphomycete</name>
    <dbReference type="NCBI Taxonomy" id="5539"/>
    <lineage>
        <taxon>Eukaryota</taxon>
        <taxon>Fungi</taxon>
        <taxon>Dikarya</taxon>
        <taxon>Ascomycota</taxon>
        <taxon>Pezizomycotina</taxon>
        <taxon>Leotiomycetes</taxon>
        <taxon>Leotiomycetes incertae sedis</taxon>
        <taxon>Scytalidium</taxon>
    </lineage>
</organism>
<dbReference type="STRING" id="5539.A0A3E2HQK1"/>
<dbReference type="InterPro" id="IPR009023">
    <property type="entry name" value="HMG_CoA_Rdtase_NAD(P)-bd_sf"/>
</dbReference>
<dbReference type="PANTHER" id="PTHR10572:SF24">
    <property type="entry name" value="3-HYDROXY-3-METHYLGLUTARYL-COENZYME A REDUCTASE"/>
    <property type="match status" value="1"/>
</dbReference>
<dbReference type="InterPro" id="IPR009029">
    <property type="entry name" value="HMG_CoA_Rdtase_sub-bd_dom_sf"/>
</dbReference>
<gene>
    <name evidence="4" type="ORF">B7463_g819</name>
</gene>
<dbReference type="Pfam" id="PF00368">
    <property type="entry name" value="HMG-CoA_red"/>
    <property type="match status" value="1"/>
</dbReference>
<dbReference type="InterPro" id="IPR023074">
    <property type="entry name" value="HMG_CoA_Rdtase_cat_sf"/>
</dbReference>
<dbReference type="Proteomes" id="UP000258309">
    <property type="component" value="Unassembled WGS sequence"/>
</dbReference>
<evidence type="ECO:0000313" key="5">
    <source>
        <dbReference type="Proteomes" id="UP000258309"/>
    </source>
</evidence>
<comment type="caution">
    <text evidence="4">The sequence shown here is derived from an EMBL/GenBank/DDBJ whole genome shotgun (WGS) entry which is preliminary data.</text>
</comment>
<dbReference type="AlphaFoldDB" id="A0A3E2HQK1"/>
<reference evidence="4 5" key="1">
    <citation type="submission" date="2018-05" db="EMBL/GenBank/DDBJ databases">
        <title>Draft genome sequence of Scytalidium lignicola DSM 105466, a ubiquitous saprotrophic fungus.</title>
        <authorList>
            <person name="Buettner E."/>
            <person name="Gebauer A.M."/>
            <person name="Hofrichter M."/>
            <person name="Liers C."/>
            <person name="Kellner H."/>
        </authorList>
    </citation>
    <scope>NUCLEOTIDE SEQUENCE [LARGE SCALE GENOMIC DNA]</scope>
    <source>
        <strain evidence="4 5">DSM 105466</strain>
    </source>
</reference>
<keyword evidence="3" id="KW-0560">Oxidoreductase</keyword>
<evidence type="ECO:0000313" key="4">
    <source>
        <dbReference type="EMBL" id="RFU35542.1"/>
    </source>
</evidence>
<dbReference type="PRINTS" id="PR00071">
    <property type="entry name" value="HMGCOARDTASE"/>
</dbReference>
<keyword evidence="5" id="KW-1185">Reference proteome</keyword>
<dbReference type="EC" id="1.1.1.34" evidence="2"/>
<dbReference type="Gene3D" id="3.30.70.420">
    <property type="entry name" value="Hydroxymethylglutaryl-CoA reductase, class I/II, NAD/NADP-binding domain"/>
    <property type="match status" value="1"/>
</dbReference>
<evidence type="ECO:0000256" key="2">
    <source>
        <dbReference type="ARBA" id="ARBA00012999"/>
    </source>
</evidence>
<comment type="similarity">
    <text evidence="1">Belongs to the HMG-CoA reductase family.</text>
</comment>
<feature type="non-terminal residue" evidence="4">
    <location>
        <position position="374"/>
    </location>
</feature>
<protein>
    <recommendedName>
        <fullName evidence="2">hydroxymethylglutaryl-CoA reductase (NADPH)</fullName>
        <ecNumber evidence="2">1.1.1.34</ecNumber>
    </recommendedName>
</protein>
<feature type="non-terminal residue" evidence="4">
    <location>
        <position position="1"/>
    </location>
</feature>
<dbReference type="PANTHER" id="PTHR10572">
    <property type="entry name" value="3-HYDROXY-3-METHYLGLUTARYL-COENZYME A REDUCTASE"/>
    <property type="match status" value="1"/>
</dbReference>
<evidence type="ECO:0000256" key="1">
    <source>
        <dbReference type="ARBA" id="ARBA00007661"/>
    </source>
</evidence>
<sequence length="374" mass="40047">MNRAQVLKELAEKLPSCRDDNTKDIKVENCIGYTRVPLGLAGPLTIHGKHGRTVYAPLATLEATLVAGCSRGCKAFQAMGGVKAAVLSEAISRAPVFIFRSVDDALRFYHLVPTLQSSFQTSCEKTSRYARLFQVTPHIIGKSVHVKFSYTCGDAAGQNMVTLATHCACQEFLASEAGKDLGIVDFLVEGQLSSDKKLSWENVKNGRGIEVMVWGSISDAVCQKVLGCSTTRLRSALSKFEGGSMRSGHIGQNINTANILAAMFIACGQDAASVLESGWSHLTADLDEDTKLLSLSLYFPSLLVGTVGGGTQYPTQREALELIGCHGVGKKFALAETIAAFALALDVSTVSAITNDTFAKSHQNLARIPNQVKL</sequence>
<proteinExistence type="inferred from homology"/>
<dbReference type="PROSITE" id="PS00318">
    <property type="entry name" value="HMG_COA_REDUCTASE_2"/>
    <property type="match status" value="1"/>
</dbReference>
<dbReference type="PROSITE" id="PS50065">
    <property type="entry name" value="HMG_COA_REDUCTASE_4"/>
    <property type="match status" value="1"/>
</dbReference>
<evidence type="ECO:0000256" key="3">
    <source>
        <dbReference type="ARBA" id="ARBA00023002"/>
    </source>
</evidence>
<dbReference type="GO" id="GO:0015936">
    <property type="term" value="P:coenzyme A metabolic process"/>
    <property type="evidence" value="ECO:0007669"/>
    <property type="project" value="InterPro"/>
</dbReference>
<dbReference type="EMBL" id="NCSJ02000007">
    <property type="protein sequence ID" value="RFU35542.1"/>
    <property type="molecule type" value="Genomic_DNA"/>
</dbReference>
<dbReference type="GO" id="GO:0004420">
    <property type="term" value="F:hydroxymethylglutaryl-CoA reductase (NADPH) activity"/>
    <property type="evidence" value="ECO:0007669"/>
    <property type="project" value="UniProtKB-EC"/>
</dbReference>
<dbReference type="SUPFAM" id="SSF56542">
    <property type="entry name" value="Substrate-binding domain of HMG-CoA reductase"/>
    <property type="match status" value="1"/>
</dbReference>
<dbReference type="Gene3D" id="3.90.770.10">
    <property type="entry name" value="3-hydroxy-3-methylglutaryl-coenzyme A Reductase, Chain A, domain 2"/>
    <property type="match status" value="1"/>
</dbReference>
<dbReference type="SUPFAM" id="SSF55035">
    <property type="entry name" value="NAD-binding domain of HMG-CoA reductase"/>
    <property type="match status" value="1"/>
</dbReference>
<accession>A0A3E2HQK1</accession>
<dbReference type="OMA" id="AHFANGI"/>
<name>A0A3E2HQK1_SCYLI</name>